<keyword evidence="6" id="KW-0862">Zinc</keyword>
<dbReference type="GO" id="GO:0050793">
    <property type="term" value="P:regulation of developmental process"/>
    <property type="evidence" value="ECO:0007669"/>
    <property type="project" value="TreeGrafter"/>
</dbReference>
<accession>A0AAV7GXY6</accession>
<evidence type="ECO:0000259" key="13">
    <source>
        <dbReference type="PROSITE" id="PS51523"/>
    </source>
</evidence>
<proteinExistence type="predicted"/>
<evidence type="ECO:0000256" key="7">
    <source>
        <dbReference type="ARBA" id="ARBA00023015"/>
    </source>
</evidence>
<keyword evidence="7" id="KW-0805">Transcription regulation</keyword>
<dbReference type="Proteomes" id="UP000775213">
    <property type="component" value="Unassembled WGS sequence"/>
</dbReference>
<evidence type="ECO:0000256" key="2">
    <source>
        <dbReference type="ARBA" id="ARBA00004123"/>
    </source>
</evidence>
<dbReference type="PROSITE" id="PS51523">
    <property type="entry name" value="ZF_HD_DIMER"/>
    <property type="match status" value="1"/>
</dbReference>
<dbReference type="EMBL" id="JAGFBR010000010">
    <property type="protein sequence ID" value="KAH0460518.1"/>
    <property type="molecule type" value="Genomic_DNA"/>
</dbReference>
<dbReference type="SUPFAM" id="SSF46689">
    <property type="entry name" value="Homeodomain-like"/>
    <property type="match status" value="1"/>
</dbReference>
<dbReference type="Gene3D" id="1.10.10.60">
    <property type="entry name" value="Homeodomain-like"/>
    <property type="match status" value="1"/>
</dbReference>
<dbReference type="GO" id="GO:0000976">
    <property type="term" value="F:transcription cis-regulatory region binding"/>
    <property type="evidence" value="ECO:0007669"/>
    <property type="project" value="TreeGrafter"/>
</dbReference>
<evidence type="ECO:0000256" key="5">
    <source>
        <dbReference type="ARBA" id="ARBA00022771"/>
    </source>
</evidence>
<keyword evidence="5" id="KW-0863">Zinc-finger</keyword>
<reference evidence="14 15" key="1">
    <citation type="journal article" date="2021" name="Hortic Res">
        <title>Chromosome-scale assembly of the Dendrobium chrysotoxum genome enhances the understanding of orchid evolution.</title>
        <authorList>
            <person name="Zhang Y."/>
            <person name="Zhang G.Q."/>
            <person name="Zhang D."/>
            <person name="Liu X.D."/>
            <person name="Xu X.Y."/>
            <person name="Sun W.H."/>
            <person name="Yu X."/>
            <person name="Zhu X."/>
            <person name="Wang Z.W."/>
            <person name="Zhao X."/>
            <person name="Zhong W.Y."/>
            <person name="Chen H."/>
            <person name="Yin W.L."/>
            <person name="Huang T."/>
            <person name="Niu S.C."/>
            <person name="Liu Z.J."/>
        </authorList>
    </citation>
    <scope>NUCLEOTIDE SEQUENCE [LARGE SCALE GENOMIC DNA]</scope>
    <source>
        <strain evidence="14">Lindl</strain>
    </source>
</reference>
<dbReference type="GO" id="GO:0005634">
    <property type="term" value="C:nucleus"/>
    <property type="evidence" value="ECO:0007669"/>
    <property type="project" value="UniProtKB-SubCell"/>
</dbReference>
<organism evidence="14 15">
    <name type="scientific">Dendrobium chrysotoxum</name>
    <name type="common">Orchid</name>
    <dbReference type="NCBI Taxonomy" id="161865"/>
    <lineage>
        <taxon>Eukaryota</taxon>
        <taxon>Viridiplantae</taxon>
        <taxon>Streptophyta</taxon>
        <taxon>Embryophyta</taxon>
        <taxon>Tracheophyta</taxon>
        <taxon>Spermatophyta</taxon>
        <taxon>Magnoliopsida</taxon>
        <taxon>Liliopsida</taxon>
        <taxon>Asparagales</taxon>
        <taxon>Orchidaceae</taxon>
        <taxon>Epidendroideae</taxon>
        <taxon>Malaxideae</taxon>
        <taxon>Dendrobiinae</taxon>
        <taxon>Dendrobium</taxon>
    </lineage>
</organism>
<comment type="subcellular location">
    <subcellularLocation>
        <location evidence="2">Nucleus</location>
    </subcellularLocation>
</comment>
<keyword evidence="4" id="KW-0479">Metal-binding</keyword>
<evidence type="ECO:0000256" key="1">
    <source>
        <dbReference type="ARBA" id="ARBA00004049"/>
    </source>
</evidence>
<evidence type="ECO:0000313" key="14">
    <source>
        <dbReference type="EMBL" id="KAH0460518.1"/>
    </source>
</evidence>
<keyword evidence="10" id="KW-0804">Transcription</keyword>
<gene>
    <name evidence="14" type="ORF">IEQ34_011181</name>
</gene>
<evidence type="ECO:0000313" key="15">
    <source>
        <dbReference type="Proteomes" id="UP000775213"/>
    </source>
</evidence>
<dbReference type="Pfam" id="PF04770">
    <property type="entry name" value="ZF-HD_dimer"/>
    <property type="match status" value="1"/>
</dbReference>
<comment type="subunit">
    <text evidence="3">Homo- and heterodimer with other ZFHD proteins.</text>
</comment>
<evidence type="ECO:0000256" key="9">
    <source>
        <dbReference type="ARBA" id="ARBA00023155"/>
    </source>
</evidence>
<evidence type="ECO:0000256" key="11">
    <source>
        <dbReference type="ARBA" id="ARBA00023242"/>
    </source>
</evidence>
<feature type="region of interest" description="Disordered" evidence="12">
    <location>
        <begin position="136"/>
        <end position="177"/>
    </location>
</feature>
<dbReference type="InterPro" id="IPR006455">
    <property type="entry name" value="Homeodomain_ZF_HD"/>
</dbReference>
<evidence type="ECO:0000256" key="12">
    <source>
        <dbReference type="SAM" id="MobiDB-lite"/>
    </source>
</evidence>
<dbReference type="GO" id="GO:0008270">
    <property type="term" value="F:zinc ion binding"/>
    <property type="evidence" value="ECO:0007669"/>
    <property type="project" value="UniProtKB-KW"/>
</dbReference>
<evidence type="ECO:0000256" key="3">
    <source>
        <dbReference type="ARBA" id="ARBA00011416"/>
    </source>
</evidence>
<keyword evidence="8" id="KW-0238">DNA-binding</keyword>
<feature type="compositionally biased region" description="Low complexity" evidence="12">
    <location>
        <begin position="143"/>
        <end position="159"/>
    </location>
</feature>
<keyword evidence="15" id="KW-1185">Reference proteome</keyword>
<dbReference type="InterPro" id="IPR009057">
    <property type="entry name" value="Homeodomain-like_sf"/>
</dbReference>
<dbReference type="NCBIfam" id="TIGR01566">
    <property type="entry name" value="ZF_HD_prot_N"/>
    <property type="match status" value="1"/>
</dbReference>
<dbReference type="InterPro" id="IPR006456">
    <property type="entry name" value="ZF_HD_homeobox_Cys/His_dimer"/>
</dbReference>
<dbReference type="GO" id="GO:0003700">
    <property type="term" value="F:DNA-binding transcription factor activity"/>
    <property type="evidence" value="ECO:0007669"/>
    <property type="project" value="TreeGrafter"/>
</dbReference>
<keyword evidence="9" id="KW-0371">Homeobox</keyword>
<protein>
    <recommendedName>
        <fullName evidence="13">ZF-HD dimerization-type domain-containing protein</fullName>
    </recommendedName>
</protein>
<sequence>MRNHAAALGAYASDGCGEFAADDLSLPATYFCSACGCHRNFHRKLFDTSGYSSQFAAETAAVAVSDNRSDGRRRSRTKFTAEQKAQMKSFADRLGWRMPKRPEAEEELEVERFCNEIGVSRHVFRVWMHNHKGGGGGTGAGGVAAPANSSSATNNSDGVVVGGGGAGESEERDGDRKSTTANLYSYFYLSSADVPQSNLKGLLKEDIQSDEDHDDPSVRFCPYGHSDFIWEEGEINSVDEGAYHKDVDLNVIHVAKDAFSLVSNKKKRKSKKKSWNIISFDVRITRSNASLKLLSND</sequence>
<feature type="domain" description="ZF-HD dimerization-type" evidence="13">
    <location>
        <begin position="1"/>
        <end position="45"/>
    </location>
</feature>
<evidence type="ECO:0000256" key="6">
    <source>
        <dbReference type="ARBA" id="ARBA00022833"/>
    </source>
</evidence>
<comment type="function">
    <text evidence="1">Putative transcription factor.</text>
</comment>
<keyword evidence="11" id="KW-0539">Nucleus</keyword>
<dbReference type="NCBIfam" id="TIGR01565">
    <property type="entry name" value="homeo_ZF_HD"/>
    <property type="match status" value="1"/>
</dbReference>
<evidence type="ECO:0000256" key="10">
    <source>
        <dbReference type="ARBA" id="ARBA00023163"/>
    </source>
</evidence>
<dbReference type="PANTHER" id="PTHR31948">
    <property type="entry name" value="ZINC-FINGER HOMEODOMAIN PROTEIN 2"/>
    <property type="match status" value="1"/>
</dbReference>
<evidence type="ECO:0000256" key="4">
    <source>
        <dbReference type="ARBA" id="ARBA00022723"/>
    </source>
</evidence>
<dbReference type="PANTHER" id="PTHR31948:SF16">
    <property type="entry name" value="ZINC-FINGER HOMEODOMAIN PROTEIN 11"/>
    <property type="match status" value="1"/>
</dbReference>
<comment type="caution">
    <text evidence="14">The sequence shown here is derived from an EMBL/GenBank/DDBJ whole genome shotgun (WGS) entry which is preliminary data.</text>
</comment>
<evidence type="ECO:0000256" key="8">
    <source>
        <dbReference type="ARBA" id="ARBA00023125"/>
    </source>
</evidence>
<name>A0AAV7GXY6_DENCH</name>
<dbReference type="AlphaFoldDB" id="A0AAV7GXY6"/>